<evidence type="ECO:0000256" key="1">
    <source>
        <dbReference type="ARBA" id="ARBA00004277"/>
    </source>
</evidence>
<dbReference type="PANTHER" id="PTHR22780">
    <property type="entry name" value="ADAPTIN, ALPHA/GAMMA/EPSILON"/>
    <property type="match status" value="1"/>
</dbReference>
<accession>A0A9P0HK01</accession>
<comment type="subcellular location">
    <subcellularLocation>
        <location evidence="2">Golgi apparatus</location>
    </subcellularLocation>
    <subcellularLocation>
        <location evidence="1">Membrane</location>
        <location evidence="1">Coated pit</location>
        <topology evidence="1">Peripheral membrane protein</topology>
        <orientation evidence="1">Cytoplasmic side</orientation>
    </subcellularLocation>
</comment>
<sequence>MNPSDHGFNPAFNMAAIKQVINDAVERVRAPSPMRLRDLIRQIRAARTAAEERAVINKECAYIRSTFREEDSLWRCRNIAKLLYIHMLGDLNSTTQFVVGLALCTLGAIASPEMSRDLAGEVERLMKSPNAYVRKKAALCAYRIILKVPELMEIFLPATRSLLSEKNHGVLITGVSLITEMCENSVDTLQHFKKLVPNLLRHLKNLILAGYSPEHDVSGISDPFLQVKILRLLRILGKNDVEASEAMNDILAQVATNTETSKNVGNTILYETVLSIMDIRSESGLRVLAINILGRFLVNNDKNIRYVALNTLLKTVHVDTSAVQRHRTTILECLKDPDVSIRRRALELSFALINSGNIRTMMKELLNFLERADPEFKEMASSRIVLAAEKHAPNIKWHLDTLLSVLVAAGNYVRDDVVSCTIQLLVANPSQQEYMVPQLWSALESDTADRQPLTQVATWCIGEFGDLLLTTSGLKAVIQAYLLATKLETDKTGYLGRIQQYWQELYPQMTMSSQRISDQVRVIRSRKFLSEVETENIKIVVSERLGMVQIENEEQPTEPFLERSMAIEAAPPEEEDKDIDKLVESLLSQHVIYEGIPLDVRPILSKIPYSFKSRLTVNRVNEALSRIIVDYPEMTVEAVCHWAYVAASVIIIELGLEKQGKKKNKNHTKLPRWQRRLENKIASLRASIGVITSYIRNPVGTSTKVAEIIDIAVPNDGNINSVCAEKIWKYQGLAAELKSLYKLNKVTVRGIVISSNGLIPVSTVEATDRLGLPTHVIKEAQKAVLLNTARIVSEAEVLAVYQRLLFSPQNTPITKQYALTSLTKLSTRFPTETSKIRELIESFGSHVQMELQQRGVEYGQLFGKFSHLRTALLERMPPLEIQKNNGNTGQNGSHELDSEEDLIDSNSSLRNTFPQIHDKMSEVSGLDSSYDIISDKKPPADIKVSNDTTLSLQNNNNNILNAINSVNDYLTDPPIPLVQPQESTVYEKDGLRIDFALQKVPDSPNTTIVNVTAYNTTSTPFTEFVFQAAVPRTFQLQLMPPSGTVIAENGVVTQVLRITTPNKCSLRMRIRVSYNCGGATVTDQAEINNFPSETWQ</sequence>
<dbReference type="GO" id="GO:0030122">
    <property type="term" value="C:AP-2 adaptor complex"/>
    <property type="evidence" value="ECO:0007669"/>
    <property type="project" value="InterPro"/>
</dbReference>
<dbReference type="InterPro" id="IPR011989">
    <property type="entry name" value="ARM-like"/>
</dbReference>
<evidence type="ECO:0000256" key="6">
    <source>
        <dbReference type="ARBA" id="ARBA00023034"/>
    </source>
</evidence>
<dbReference type="Pfam" id="PF02883">
    <property type="entry name" value="Alpha_adaptinC2"/>
    <property type="match status" value="1"/>
</dbReference>
<dbReference type="GO" id="GO:0005794">
    <property type="term" value="C:Golgi apparatus"/>
    <property type="evidence" value="ECO:0007669"/>
    <property type="project" value="UniProtKB-SubCell"/>
</dbReference>
<keyword evidence="7" id="KW-0472">Membrane</keyword>
<dbReference type="GO" id="GO:0006886">
    <property type="term" value="P:intracellular protein transport"/>
    <property type="evidence" value="ECO:0007669"/>
    <property type="project" value="InterPro"/>
</dbReference>
<evidence type="ECO:0000256" key="8">
    <source>
        <dbReference type="ARBA" id="ARBA00023176"/>
    </source>
</evidence>
<dbReference type="PIRSF" id="PIRSF037091">
    <property type="entry name" value="AP2_complex_alpha"/>
    <property type="match status" value="1"/>
</dbReference>
<evidence type="ECO:0000313" key="10">
    <source>
        <dbReference type="EMBL" id="CAH1403441.1"/>
    </source>
</evidence>
<evidence type="ECO:0000256" key="7">
    <source>
        <dbReference type="ARBA" id="ARBA00023136"/>
    </source>
</evidence>
<keyword evidence="6" id="KW-0333">Golgi apparatus</keyword>
<dbReference type="SUPFAM" id="SSF48371">
    <property type="entry name" value="ARM repeat"/>
    <property type="match status" value="1"/>
</dbReference>
<dbReference type="EMBL" id="OV725081">
    <property type="protein sequence ID" value="CAH1403441.1"/>
    <property type="molecule type" value="Genomic_DNA"/>
</dbReference>
<evidence type="ECO:0000313" key="11">
    <source>
        <dbReference type="Proteomes" id="UP001152798"/>
    </source>
</evidence>
<dbReference type="InterPro" id="IPR002553">
    <property type="entry name" value="Clathrin/coatomer_adapt-like_N"/>
</dbReference>
<dbReference type="GO" id="GO:0035615">
    <property type="term" value="F:clathrin adaptor activity"/>
    <property type="evidence" value="ECO:0007669"/>
    <property type="project" value="InterPro"/>
</dbReference>
<keyword evidence="8" id="KW-0168">Coated pit</keyword>
<dbReference type="OrthoDB" id="28053at2759"/>
<evidence type="ECO:0000256" key="3">
    <source>
        <dbReference type="ARBA" id="ARBA00022448"/>
    </source>
</evidence>
<dbReference type="SUPFAM" id="SSF49348">
    <property type="entry name" value="Clathrin adaptor appendage domain"/>
    <property type="match status" value="1"/>
</dbReference>
<dbReference type="Gene3D" id="2.60.40.1230">
    <property type="match status" value="1"/>
</dbReference>
<dbReference type="Gene3D" id="1.25.10.10">
    <property type="entry name" value="Leucine-rich Repeat Variant"/>
    <property type="match status" value="2"/>
</dbReference>
<dbReference type="InterPro" id="IPR017104">
    <property type="entry name" value="AP2_complex_asu"/>
</dbReference>
<protein>
    <recommendedName>
        <fullName evidence="9">GAE domain-containing protein</fullName>
    </recommendedName>
</protein>
<gene>
    <name evidence="10" type="ORF">NEZAVI_LOCUS12051</name>
</gene>
<dbReference type="InterPro" id="IPR016024">
    <property type="entry name" value="ARM-type_fold"/>
</dbReference>
<name>A0A9P0HK01_NEZVI</name>
<dbReference type="InterPro" id="IPR013041">
    <property type="entry name" value="Clathrin_app_Ig-like_sf"/>
</dbReference>
<evidence type="ECO:0000259" key="9">
    <source>
        <dbReference type="PROSITE" id="PS50180"/>
    </source>
</evidence>
<keyword evidence="5" id="KW-0653">Protein transport</keyword>
<dbReference type="PROSITE" id="PS50180">
    <property type="entry name" value="GAE"/>
    <property type="match status" value="1"/>
</dbReference>
<evidence type="ECO:0000256" key="5">
    <source>
        <dbReference type="ARBA" id="ARBA00022927"/>
    </source>
</evidence>
<feature type="domain" description="GAE" evidence="9">
    <location>
        <begin position="978"/>
        <end position="1091"/>
    </location>
</feature>
<dbReference type="Proteomes" id="UP001152798">
    <property type="component" value="Chromosome 5"/>
</dbReference>
<dbReference type="AlphaFoldDB" id="A0A9P0HK01"/>
<organism evidence="10 11">
    <name type="scientific">Nezara viridula</name>
    <name type="common">Southern green stink bug</name>
    <name type="synonym">Cimex viridulus</name>
    <dbReference type="NCBI Taxonomy" id="85310"/>
    <lineage>
        <taxon>Eukaryota</taxon>
        <taxon>Metazoa</taxon>
        <taxon>Ecdysozoa</taxon>
        <taxon>Arthropoda</taxon>
        <taxon>Hexapoda</taxon>
        <taxon>Insecta</taxon>
        <taxon>Pterygota</taxon>
        <taxon>Neoptera</taxon>
        <taxon>Paraneoptera</taxon>
        <taxon>Hemiptera</taxon>
        <taxon>Heteroptera</taxon>
        <taxon>Panheteroptera</taxon>
        <taxon>Pentatomomorpha</taxon>
        <taxon>Pentatomoidea</taxon>
        <taxon>Pentatomidae</taxon>
        <taxon>Pentatominae</taxon>
        <taxon>Nezara</taxon>
    </lineage>
</organism>
<dbReference type="Pfam" id="PF01602">
    <property type="entry name" value="Adaptin_N"/>
    <property type="match status" value="1"/>
</dbReference>
<reference evidence="10" key="1">
    <citation type="submission" date="2022-01" db="EMBL/GenBank/DDBJ databases">
        <authorList>
            <person name="King R."/>
        </authorList>
    </citation>
    <scope>NUCLEOTIDE SEQUENCE</scope>
</reference>
<dbReference type="GO" id="GO:0072583">
    <property type="term" value="P:clathrin-dependent endocytosis"/>
    <property type="evidence" value="ECO:0007669"/>
    <property type="project" value="InterPro"/>
</dbReference>
<dbReference type="SMART" id="SM00809">
    <property type="entry name" value="Alpha_adaptinC2"/>
    <property type="match status" value="1"/>
</dbReference>
<dbReference type="InterPro" id="IPR050840">
    <property type="entry name" value="Adaptor_Complx_Large_Subunit"/>
</dbReference>
<proteinExistence type="predicted"/>
<keyword evidence="11" id="KW-1185">Reference proteome</keyword>
<evidence type="ECO:0000256" key="4">
    <source>
        <dbReference type="ARBA" id="ARBA00022583"/>
    </source>
</evidence>
<keyword evidence="3" id="KW-0813">Transport</keyword>
<dbReference type="InterPro" id="IPR008153">
    <property type="entry name" value="GAE_dom"/>
</dbReference>
<keyword evidence="4" id="KW-0254">Endocytosis</keyword>
<evidence type="ECO:0000256" key="2">
    <source>
        <dbReference type="ARBA" id="ARBA00004555"/>
    </source>
</evidence>
<dbReference type="InterPro" id="IPR008152">
    <property type="entry name" value="Clathrin_a/b/g-adaptin_app_Ig"/>
</dbReference>